<dbReference type="PROSITE" id="PS50850">
    <property type="entry name" value="MFS"/>
    <property type="match status" value="1"/>
</dbReference>
<feature type="transmembrane region" description="Helical" evidence="5">
    <location>
        <begin position="52"/>
        <end position="74"/>
    </location>
</feature>
<dbReference type="GO" id="GO:0016020">
    <property type="term" value="C:membrane"/>
    <property type="evidence" value="ECO:0007669"/>
    <property type="project" value="UniProtKB-SubCell"/>
</dbReference>
<evidence type="ECO:0000256" key="2">
    <source>
        <dbReference type="ARBA" id="ARBA00022692"/>
    </source>
</evidence>
<keyword evidence="2 5" id="KW-0812">Transmembrane</keyword>
<evidence type="ECO:0000256" key="1">
    <source>
        <dbReference type="ARBA" id="ARBA00004141"/>
    </source>
</evidence>
<dbReference type="InterPro" id="IPR020846">
    <property type="entry name" value="MFS_dom"/>
</dbReference>
<dbReference type="PANTHER" id="PTHR11662:SF399">
    <property type="entry name" value="FI19708P1-RELATED"/>
    <property type="match status" value="1"/>
</dbReference>
<keyword evidence="4 5" id="KW-0472">Membrane</keyword>
<reference evidence="7 8" key="1">
    <citation type="submission" date="2019-05" db="EMBL/GenBank/DDBJ databases">
        <authorList>
            <consortium name="Science for Life Laboratories"/>
        </authorList>
    </citation>
    <scope>NUCLEOTIDE SEQUENCE [LARGE SCALE GENOMIC DNA]</scope>
    <source>
        <strain evidence="7">Soil9</strain>
    </source>
</reference>
<dbReference type="KEGG" id="gms:SOIL9_39990"/>
<dbReference type="CDD" id="cd17319">
    <property type="entry name" value="MFS_ExuT_GudP_like"/>
    <property type="match status" value="1"/>
</dbReference>
<feature type="transmembrane region" description="Helical" evidence="5">
    <location>
        <begin position="144"/>
        <end position="164"/>
    </location>
</feature>
<dbReference type="InterPro" id="IPR050382">
    <property type="entry name" value="MFS_Na/Anion_cotransporter"/>
</dbReference>
<feature type="transmembrane region" description="Helical" evidence="5">
    <location>
        <begin position="391"/>
        <end position="411"/>
    </location>
</feature>
<feature type="transmembrane region" description="Helical" evidence="5">
    <location>
        <begin position="360"/>
        <end position="379"/>
    </location>
</feature>
<keyword evidence="3 5" id="KW-1133">Transmembrane helix</keyword>
<sequence>MSTLPTAPITSPWRWWVCVLLMLATVINYMDRMALNQMAKEIKGAFALTNEQYGWLESVFSLAFAIGAIGTGFVVDRVSVRWVYPLMVVGWSVAGVLTGFATSFGVLLTCRFALGLFEAGNWPCGIRTTRAVLQPAERSFGNSLFQSGTALGAVITPLMVLALLRQAEVTGATDSWRLPFRVIGCLGLVWVALWFVTVPQWMLQPSDAVGAPAHQGATRFVDVFRDRRFWALVAMVMAVNFTWHGYRTWLPLYLQEQRGYSREAMSGFTTVYYLVADVGSWTVGLLTLVLCKRGLALHVSRLLAFAGCALLTICTVSVPFLPDGWALQTGLLAVAFGALGLFPTYFALTQELSSRHQGKVTGTLGACAHLSLFVVYPIEGWICDVTKSYEWVLGGVGVFPFLALVVTVALWPPRKEPPPPSVEAGT</sequence>
<evidence type="ECO:0000313" key="7">
    <source>
        <dbReference type="EMBL" id="VTR93715.1"/>
    </source>
</evidence>
<feature type="transmembrane region" description="Helical" evidence="5">
    <location>
        <begin position="229"/>
        <end position="246"/>
    </location>
</feature>
<keyword evidence="8" id="KW-1185">Reference proteome</keyword>
<dbReference type="AlphaFoldDB" id="A0A6P2D024"/>
<name>A0A6P2D024_9BACT</name>
<evidence type="ECO:0000259" key="6">
    <source>
        <dbReference type="PROSITE" id="PS50850"/>
    </source>
</evidence>
<feature type="transmembrane region" description="Helical" evidence="5">
    <location>
        <begin position="271"/>
        <end position="290"/>
    </location>
</feature>
<feature type="transmembrane region" description="Helical" evidence="5">
    <location>
        <begin position="86"/>
        <end position="108"/>
    </location>
</feature>
<dbReference type="InterPro" id="IPR036259">
    <property type="entry name" value="MFS_trans_sf"/>
</dbReference>
<feature type="transmembrane region" description="Helical" evidence="5">
    <location>
        <begin position="302"/>
        <end position="321"/>
    </location>
</feature>
<dbReference type="SUPFAM" id="SSF103473">
    <property type="entry name" value="MFS general substrate transporter"/>
    <property type="match status" value="1"/>
</dbReference>
<evidence type="ECO:0000256" key="3">
    <source>
        <dbReference type="ARBA" id="ARBA00022989"/>
    </source>
</evidence>
<dbReference type="Proteomes" id="UP000464178">
    <property type="component" value="Chromosome"/>
</dbReference>
<feature type="transmembrane region" description="Helical" evidence="5">
    <location>
        <begin position="13"/>
        <end position="31"/>
    </location>
</feature>
<evidence type="ECO:0000256" key="4">
    <source>
        <dbReference type="ARBA" id="ARBA00023136"/>
    </source>
</evidence>
<proteinExistence type="predicted"/>
<accession>A0A6P2D024</accession>
<dbReference type="RefSeq" id="WP_162668397.1">
    <property type="nucleotide sequence ID" value="NZ_LR593886.1"/>
</dbReference>
<evidence type="ECO:0000313" key="8">
    <source>
        <dbReference type="Proteomes" id="UP000464178"/>
    </source>
</evidence>
<feature type="transmembrane region" description="Helical" evidence="5">
    <location>
        <begin position="176"/>
        <end position="196"/>
    </location>
</feature>
<protein>
    <recommendedName>
        <fullName evidence="6">Major facilitator superfamily (MFS) profile domain-containing protein</fullName>
    </recommendedName>
</protein>
<dbReference type="Gene3D" id="1.20.1250.20">
    <property type="entry name" value="MFS general substrate transporter like domains"/>
    <property type="match status" value="2"/>
</dbReference>
<dbReference type="Pfam" id="PF07690">
    <property type="entry name" value="MFS_1"/>
    <property type="match status" value="1"/>
</dbReference>
<evidence type="ECO:0000256" key="5">
    <source>
        <dbReference type="SAM" id="Phobius"/>
    </source>
</evidence>
<dbReference type="EMBL" id="LR593886">
    <property type="protein sequence ID" value="VTR93715.1"/>
    <property type="molecule type" value="Genomic_DNA"/>
</dbReference>
<gene>
    <name evidence="7" type="ORF">SOIL9_39990</name>
</gene>
<organism evidence="7 8">
    <name type="scientific">Gemmata massiliana</name>
    <dbReference type="NCBI Taxonomy" id="1210884"/>
    <lineage>
        <taxon>Bacteria</taxon>
        <taxon>Pseudomonadati</taxon>
        <taxon>Planctomycetota</taxon>
        <taxon>Planctomycetia</taxon>
        <taxon>Gemmatales</taxon>
        <taxon>Gemmataceae</taxon>
        <taxon>Gemmata</taxon>
    </lineage>
</organism>
<dbReference type="GO" id="GO:0022857">
    <property type="term" value="F:transmembrane transporter activity"/>
    <property type="evidence" value="ECO:0007669"/>
    <property type="project" value="InterPro"/>
</dbReference>
<dbReference type="InterPro" id="IPR011701">
    <property type="entry name" value="MFS"/>
</dbReference>
<feature type="transmembrane region" description="Helical" evidence="5">
    <location>
        <begin position="327"/>
        <end position="348"/>
    </location>
</feature>
<comment type="subcellular location">
    <subcellularLocation>
        <location evidence="1">Membrane</location>
        <topology evidence="1">Multi-pass membrane protein</topology>
    </subcellularLocation>
</comment>
<feature type="domain" description="Major facilitator superfamily (MFS) profile" evidence="6">
    <location>
        <begin position="17"/>
        <end position="415"/>
    </location>
</feature>
<dbReference type="PANTHER" id="PTHR11662">
    <property type="entry name" value="SOLUTE CARRIER FAMILY 17"/>
    <property type="match status" value="1"/>
</dbReference>